<protein>
    <submittedName>
        <fullName evidence="1">Uncharacterized protein</fullName>
    </submittedName>
</protein>
<keyword evidence="2" id="KW-1185">Reference proteome</keyword>
<gene>
    <name evidence="1" type="ORF">PITC_094040</name>
</gene>
<reference evidence="1 2" key="1">
    <citation type="journal article" date="2015" name="Mol. Plant Microbe Interact.">
        <title>Genome, transcriptome, and functional analyses of Penicillium expansum provide new insights into secondary metabolism and pathogenicity.</title>
        <authorList>
            <person name="Ballester A.R."/>
            <person name="Marcet-Houben M."/>
            <person name="Levin E."/>
            <person name="Sela N."/>
            <person name="Selma-Lazaro C."/>
            <person name="Carmona L."/>
            <person name="Wisniewski M."/>
            <person name="Droby S."/>
            <person name="Gonzalez-Candelas L."/>
            <person name="Gabaldon T."/>
        </authorList>
    </citation>
    <scope>NUCLEOTIDE SEQUENCE [LARGE SCALE GENOMIC DNA]</scope>
    <source>
        <strain evidence="1 2">PHI-1</strain>
    </source>
</reference>
<dbReference type="HOGENOM" id="CLU_2427736_0_0_1"/>
<sequence length="91" mass="9916">MPLLFLEKSHTYSTSVSAYRPPPTHVAILPPSLGAAHWTLHIGSSLPAYSQHPGPVDQDPSIPDVNFAIDTITAEPSSSFPLCRKYSMSQR</sequence>
<evidence type="ECO:0000313" key="2">
    <source>
        <dbReference type="Proteomes" id="UP000030104"/>
    </source>
</evidence>
<dbReference type="AlphaFoldDB" id="A0A0A2K9R3"/>
<dbReference type="EMBL" id="JQGA01001572">
    <property type="protein sequence ID" value="KGO64564.1"/>
    <property type="molecule type" value="Genomic_DNA"/>
</dbReference>
<dbReference type="Proteomes" id="UP000030104">
    <property type="component" value="Unassembled WGS sequence"/>
</dbReference>
<proteinExistence type="predicted"/>
<evidence type="ECO:0000313" key="1">
    <source>
        <dbReference type="EMBL" id="KGO64564.1"/>
    </source>
</evidence>
<name>A0A0A2K9R3_PENIT</name>
<organism evidence="1 2">
    <name type="scientific">Penicillium italicum</name>
    <name type="common">Blue mold</name>
    <dbReference type="NCBI Taxonomy" id="40296"/>
    <lineage>
        <taxon>Eukaryota</taxon>
        <taxon>Fungi</taxon>
        <taxon>Dikarya</taxon>
        <taxon>Ascomycota</taxon>
        <taxon>Pezizomycotina</taxon>
        <taxon>Eurotiomycetes</taxon>
        <taxon>Eurotiomycetidae</taxon>
        <taxon>Eurotiales</taxon>
        <taxon>Aspergillaceae</taxon>
        <taxon>Penicillium</taxon>
    </lineage>
</organism>
<comment type="caution">
    <text evidence="1">The sequence shown here is derived from an EMBL/GenBank/DDBJ whole genome shotgun (WGS) entry which is preliminary data.</text>
</comment>
<accession>A0A0A2K9R3</accession>